<keyword evidence="2" id="KW-0255">Endonuclease</keyword>
<dbReference type="GO" id="GO:0004520">
    <property type="term" value="F:DNA endonuclease activity"/>
    <property type="evidence" value="ECO:0007669"/>
    <property type="project" value="TreeGrafter"/>
</dbReference>
<dbReference type="RefSeq" id="WP_131911514.1">
    <property type="nucleotide sequence ID" value="NZ_OU594967.1"/>
</dbReference>
<evidence type="ECO:0000313" key="3">
    <source>
        <dbReference type="Proteomes" id="UP000295565"/>
    </source>
</evidence>
<dbReference type="InterPro" id="IPR047688">
    <property type="entry name" value="Endonuc_SmrA"/>
</dbReference>
<dbReference type="OrthoDB" id="9808881at2"/>
<proteinExistence type="predicted"/>
<dbReference type="PANTHER" id="PTHR35562">
    <property type="entry name" value="DNA ENDONUCLEASE SMRA-RELATED"/>
    <property type="match status" value="1"/>
</dbReference>
<evidence type="ECO:0000259" key="1">
    <source>
        <dbReference type="PROSITE" id="PS50828"/>
    </source>
</evidence>
<dbReference type="InterPro" id="IPR002625">
    <property type="entry name" value="Smr_dom"/>
</dbReference>
<dbReference type="EMBL" id="SMGD01000011">
    <property type="protein sequence ID" value="TCK58543.1"/>
    <property type="molecule type" value="Genomic_DNA"/>
</dbReference>
<dbReference type="PANTHER" id="PTHR35562:SF2">
    <property type="entry name" value="DNA ENDONUCLEASE SMRA-RELATED"/>
    <property type="match status" value="1"/>
</dbReference>
<dbReference type="SMART" id="SM00463">
    <property type="entry name" value="SMR"/>
    <property type="match status" value="1"/>
</dbReference>
<dbReference type="InterPro" id="IPR036063">
    <property type="entry name" value="Smr_dom_sf"/>
</dbReference>
<name>A0A4R1K499_9GAMM</name>
<feature type="domain" description="Smr" evidence="1">
    <location>
        <begin position="94"/>
        <end position="174"/>
    </location>
</feature>
<keyword evidence="2" id="KW-0540">Nuclease</keyword>
<protein>
    <submittedName>
        <fullName evidence="2">DNA-nicking Smr family endonuclease</fullName>
    </submittedName>
</protein>
<evidence type="ECO:0000313" key="2">
    <source>
        <dbReference type="EMBL" id="TCK58543.1"/>
    </source>
</evidence>
<dbReference type="Gene3D" id="3.30.1370.110">
    <property type="match status" value="1"/>
</dbReference>
<gene>
    <name evidence="2" type="ORF">EV690_0670</name>
</gene>
<comment type="caution">
    <text evidence="2">The sequence shown here is derived from an EMBL/GenBank/DDBJ whole genome shotgun (WGS) entry which is preliminary data.</text>
</comment>
<organism evidence="2 3">
    <name type="scientific">Celerinatantimonas diazotrophica</name>
    <dbReference type="NCBI Taxonomy" id="412034"/>
    <lineage>
        <taxon>Bacteria</taxon>
        <taxon>Pseudomonadati</taxon>
        <taxon>Pseudomonadota</taxon>
        <taxon>Gammaproteobacteria</taxon>
        <taxon>Celerinatantimonadaceae</taxon>
        <taxon>Celerinatantimonas</taxon>
    </lineage>
</organism>
<keyword evidence="2" id="KW-0378">Hydrolase</keyword>
<accession>A0A4R1K499</accession>
<dbReference type="AlphaFoldDB" id="A0A4R1K499"/>
<dbReference type="Pfam" id="PF01713">
    <property type="entry name" value="Smr"/>
    <property type="match status" value="1"/>
</dbReference>
<sequence>MTDELDLFRQQLQGVAPIKQDRHLSYHTPSQPSDAQLARRASACAQLDDVKDGLSDTLPPQLKPDDLVSYKKSGIQEGVFKKLRLGKYSIGDRIDLHKLRIEQARLQILKFIHQSQSNGHRCVLIIHGKGEKSTPPARMKSYVCHWLPQLDEVLALHTAQPMHGGYGAIYVLLRKSLERKIDNQEHHARHLS</sequence>
<dbReference type="SUPFAM" id="SSF160443">
    <property type="entry name" value="SMR domain-like"/>
    <property type="match status" value="1"/>
</dbReference>
<dbReference type="PROSITE" id="PS50828">
    <property type="entry name" value="SMR"/>
    <property type="match status" value="1"/>
</dbReference>
<reference evidence="2 3" key="1">
    <citation type="submission" date="2019-03" db="EMBL/GenBank/DDBJ databases">
        <title>Genomic Encyclopedia of Type Strains, Phase IV (KMG-IV): sequencing the most valuable type-strain genomes for metagenomic binning, comparative biology and taxonomic classification.</title>
        <authorList>
            <person name="Goeker M."/>
        </authorList>
    </citation>
    <scope>NUCLEOTIDE SEQUENCE [LARGE SCALE GENOMIC DNA]</scope>
    <source>
        <strain evidence="2 3">DSM 18577</strain>
    </source>
</reference>
<dbReference type="NCBIfam" id="NF033154">
    <property type="entry name" value="endonuc_SmrA"/>
    <property type="match status" value="1"/>
</dbReference>
<dbReference type="Proteomes" id="UP000295565">
    <property type="component" value="Unassembled WGS sequence"/>
</dbReference>
<keyword evidence="3" id="KW-1185">Reference proteome</keyword>